<gene>
    <name evidence="2" type="ORF">VTL71DRAFT_13450</name>
</gene>
<accession>A0ABR4CKZ0</accession>
<dbReference type="EMBL" id="JAZHXI010000006">
    <property type="protein sequence ID" value="KAL2070424.1"/>
    <property type="molecule type" value="Genomic_DNA"/>
</dbReference>
<evidence type="ECO:0000313" key="3">
    <source>
        <dbReference type="Proteomes" id="UP001595075"/>
    </source>
</evidence>
<proteinExistence type="predicted"/>
<keyword evidence="3" id="KW-1185">Reference proteome</keyword>
<sequence>MTSGNDKSNDDFSDSPESTNSEDKKQD</sequence>
<name>A0ABR4CKZ0_9HELO</name>
<evidence type="ECO:0000256" key="1">
    <source>
        <dbReference type="SAM" id="MobiDB-lite"/>
    </source>
</evidence>
<feature type="region of interest" description="Disordered" evidence="1">
    <location>
        <begin position="1"/>
        <end position="27"/>
    </location>
</feature>
<dbReference type="Proteomes" id="UP001595075">
    <property type="component" value="Unassembled WGS sequence"/>
</dbReference>
<evidence type="ECO:0000313" key="2">
    <source>
        <dbReference type="EMBL" id="KAL2070424.1"/>
    </source>
</evidence>
<comment type="caution">
    <text evidence="2">The sequence shown here is derived from an EMBL/GenBank/DDBJ whole genome shotgun (WGS) entry which is preliminary data.</text>
</comment>
<organism evidence="2 3">
    <name type="scientific">Oculimacula yallundae</name>
    <dbReference type="NCBI Taxonomy" id="86028"/>
    <lineage>
        <taxon>Eukaryota</taxon>
        <taxon>Fungi</taxon>
        <taxon>Dikarya</taxon>
        <taxon>Ascomycota</taxon>
        <taxon>Pezizomycotina</taxon>
        <taxon>Leotiomycetes</taxon>
        <taxon>Helotiales</taxon>
        <taxon>Ploettnerulaceae</taxon>
        <taxon>Oculimacula</taxon>
    </lineage>
</organism>
<protein>
    <submittedName>
        <fullName evidence="2">Uncharacterized protein</fullName>
    </submittedName>
</protein>
<reference evidence="2 3" key="1">
    <citation type="journal article" date="2024" name="Commun. Biol.">
        <title>Comparative genomic analysis of thermophilic fungi reveals convergent evolutionary adaptations and gene losses.</title>
        <authorList>
            <person name="Steindorff A.S."/>
            <person name="Aguilar-Pontes M.V."/>
            <person name="Robinson A.J."/>
            <person name="Andreopoulos B."/>
            <person name="LaButti K."/>
            <person name="Kuo A."/>
            <person name="Mondo S."/>
            <person name="Riley R."/>
            <person name="Otillar R."/>
            <person name="Haridas S."/>
            <person name="Lipzen A."/>
            <person name="Grimwood J."/>
            <person name="Schmutz J."/>
            <person name="Clum A."/>
            <person name="Reid I.D."/>
            <person name="Moisan M.C."/>
            <person name="Butler G."/>
            <person name="Nguyen T.T.M."/>
            <person name="Dewar K."/>
            <person name="Conant G."/>
            <person name="Drula E."/>
            <person name="Henrissat B."/>
            <person name="Hansel C."/>
            <person name="Singer S."/>
            <person name="Hutchinson M.I."/>
            <person name="de Vries R.P."/>
            <person name="Natvig D.O."/>
            <person name="Powell A.J."/>
            <person name="Tsang A."/>
            <person name="Grigoriev I.V."/>
        </authorList>
    </citation>
    <scope>NUCLEOTIDE SEQUENCE [LARGE SCALE GENOMIC DNA]</scope>
    <source>
        <strain evidence="2 3">CBS 494.80</strain>
    </source>
</reference>